<reference evidence="2" key="2">
    <citation type="submission" date="2020-11" db="EMBL/GenBank/DDBJ databases">
        <authorList>
            <person name="McCartney M.A."/>
            <person name="Auch B."/>
            <person name="Kono T."/>
            <person name="Mallez S."/>
            <person name="Becker A."/>
            <person name="Gohl D.M."/>
            <person name="Silverstein K.A.T."/>
            <person name="Koren S."/>
            <person name="Bechman K.B."/>
            <person name="Herman A."/>
            <person name="Abrahante J.E."/>
            <person name="Garbe J."/>
        </authorList>
    </citation>
    <scope>NUCLEOTIDE SEQUENCE</scope>
    <source>
        <strain evidence="2">Duluth1</strain>
        <tissue evidence="2">Whole animal</tissue>
    </source>
</reference>
<dbReference type="SUPFAM" id="SSF52058">
    <property type="entry name" value="L domain-like"/>
    <property type="match status" value="1"/>
</dbReference>
<gene>
    <name evidence="2" type="ORF">DPMN_046446</name>
</gene>
<keyword evidence="3" id="KW-1185">Reference proteome</keyword>
<proteinExistence type="predicted"/>
<dbReference type="PROSITE" id="PS51450">
    <property type="entry name" value="LRR"/>
    <property type="match status" value="1"/>
</dbReference>
<reference evidence="2" key="1">
    <citation type="journal article" date="2019" name="bioRxiv">
        <title>The Genome of the Zebra Mussel, Dreissena polymorpha: A Resource for Invasive Species Research.</title>
        <authorList>
            <person name="McCartney M.A."/>
            <person name="Auch B."/>
            <person name="Kono T."/>
            <person name="Mallez S."/>
            <person name="Zhang Y."/>
            <person name="Obille A."/>
            <person name="Becker A."/>
            <person name="Abrahante J.E."/>
            <person name="Garbe J."/>
            <person name="Badalamenti J.P."/>
            <person name="Herman A."/>
            <person name="Mangelson H."/>
            <person name="Liachko I."/>
            <person name="Sullivan S."/>
            <person name="Sone E.D."/>
            <person name="Koren S."/>
            <person name="Silverstein K.A.T."/>
            <person name="Beckman K.B."/>
            <person name="Gohl D.M."/>
        </authorList>
    </citation>
    <scope>NUCLEOTIDE SEQUENCE</scope>
    <source>
        <strain evidence="2">Duluth1</strain>
        <tissue evidence="2">Whole animal</tissue>
    </source>
</reference>
<evidence type="ECO:0000313" key="2">
    <source>
        <dbReference type="EMBL" id="KAH3739759.1"/>
    </source>
</evidence>
<comment type="caution">
    <text evidence="2">The sequence shown here is derived from an EMBL/GenBank/DDBJ whole genome shotgun (WGS) entry which is preliminary data.</text>
</comment>
<dbReference type="PANTHER" id="PTHR24373">
    <property type="entry name" value="SLIT RELATED LEUCINE-RICH REPEAT NEURONAL PROTEIN"/>
    <property type="match status" value="1"/>
</dbReference>
<keyword evidence="1" id="KW-0732">Signal</keyword>
<dbReference type="InterPro" id="IPR032675">
    <property type="entry name" value="LRR_dom_sf"/>
</dbReference>
<evidence type="ECO:0000256" key="1">
    <source>
        <dbReference type="ARBA" id="ARBA00022729"/>
    </source>
</evidence>
<name>A0A9D4D824_DREPO</name>
<accession>A0A9D4D824</accession>
<dbReference type="Pfam" id="PF13855">
    <property type="entry name" value="LRR_8"/>
    <property type="match status" value="2"/>
</dbReference>
<protein>
    <submittedName>
        <fullName evidence="2">Uncharacterized protein</fullName>
    </submittedName>
</protein>
<dbReference type="InterPro" id="IPR050328">
    <property type="entry name" value="Dev_Immune_Receptor"/>
</dbReference>
<dbReference type="InterPro" id="IPR001611">
    <property type="entry name" value="Leu-rich_rpt"/>
</dbReference>
<organism evidence="2 3">
    <name type="scientific">Dreissena polymorpha</name>
    <name type="common">Zebra mussel</name>
    <name type="synonym">Mytilus polymorpha</name>
    <dbReference type="NCBI Taxonomy" id="45954"/>
    <lineage>
        <taxon>Eukaryota</taxon>
        <taxon>Metazoa</taxon>
        <taxon>Spiralia</taxon>
        <taxon>Lophotrochozoa</taxon>
        <taxon>Mollusca</taxon>
        <taxon>Bivalvia</taxon>
        <taxon>Autobranchia</taxon>
        <taxon>Heteroconchia</taxon>
        <taxon>Euheterodonta</taxon>
        <taxon>Imparidentia</taxon>
        <taxon>Neoheterodontei</taxon>
        <taxon>Myida</taxon>
        <taxon>Dreissenoidea</taxon>
        <taxon>Dreissenidae</taxon>
        <taxon>Dreissena</taxon>
    </lineage>
</organism>
<dbReference type="EMBL" id="JAIWYP010000011">
    <property type="protein sequence ID" value="KAH3739759.1"/>
    <property type="molecule type" value="Genomic_DNA"/>
</dbReference>
<dbReference type="AlphaFoldDB" id="A0A9D4D824"/>
<sequence>MNCEGREISKITELCSVIGNTSTKINVTLKAGRNNFGNFNATELKGCERLYELDLNFNQISEIKKHSFQNFTNLEILDLSRNDLNASQTEWPAAFLPKSLRTLIFNGLPVGETVIPRYPNLSDLSKLQTLKLDGLSDDFDIGKHTNRLKELSVSGLSFYSHCNISHISNSTFKQLLSIMKLNISASSVRSISAGAFEHLHHLEVLDLSCNRKLGFISMENISYGLQLTNIRSVNISYLYNTFGLGTELFKQDLCYLWNTSIEERVLAGNRLTVFETNAFILLPKSLTTIDVSENKFTFAPYLLQTSCVVNVRRLFAGSLHCAYNPSRYVAEDTDEGNQACEARMNSRCPYMQETFLMELASNKSCNYIHAYGRIISLETIFPLHLEF</sequence>
<evidence type="ECO:0000313" key="3">
    <source>
        <dbReference type="Proteomes" id="UP000828390"/>
    </source>
</evidence>
<dbReference type="PANTHER" id="PTHR24373:SF275">
    <property type="entry name" value="TIR DOMAIN-CONTAINING PROTEIN"/>
    <property type="match status" value="1"/>
</dbReference>
<dbReference type="Proteomes" id="UP000828390">
    <property type="component" value="Unassembled WGS sequence"/>
</dbReference>
<dbReference type="Gene3D" id="3.80.10.10">
    <property type="entry name" value="Ribonuclease Inhibitor"/>
    <property type="match status" value="2"/>
</dbReference>